<dbReference type="EMBL" id="NCKW01005142">
    <property type="protein sequence ID" value="POM73422.1"/>
    <property type="molecule type" value="Genomic_DNA"/>
</dbReference>
<evidence type="ECO:0000313" key="3">
    <source>
        <dbReference type="Proteomes" id="UP000237271"/>
    </source>
</evidence>
<sequence length="82" mass="9379">MNSFTLIVYHNHDPHLLEEGGDNKVDAENENTEKHPLKGNSLHEDEEFVVIQVFVDPLSSKKVEIFNPQRKIVRAPAFPTRA</sequence>
<name>A0A2P4Y6I1_9STRA</name>
<evidence type="ECO:0000256" key="1">
    <source>
        <dbReference type="SAM" id="MobiDB-lite"/>
    </source>
</evidence>
<comment type="caution">
    <text evidence="2">The sequence shown here is derived from an EMBL/GenBank/DDBJ whole genome shotgun (WGS) entry which is preliminary data.</text>
</comment>
<feature type="region of interest" description="Disordered" evidence="1">
    <location>
        <begin position="17"/>
        <end position="40"/>
    </location>
</feature>
<feature type="compositionally biased region" description="Basic and acidic residues" evidence="1">
    <location>
        <begin position="17"/>
        <end position="36"/>
    </location>
</feature>
<dbReference type="Proteomes" id="UP000237271">
    <property type="component" value="Unassembled WGS sequence"/>
</dbReference>
<gene>
    <name evidence="2" type="ORF">PHPALM_9731</name>
</gene>
<protein>
    <submittedName>
        <fullName evidence="2">Uncharacterized protein</fullName>
    </submittedName>
</protein>
<evidence type="ECO:0000313" key="2">
    <source>
        <dbReference type="EMBL" id="POM73422.1"/>
    </source>
</evidence>
<proteinExistence type="predicted"/>
<reference evidence="2 3" key="1">
    <citation type="journal article" date="2017" name="Genome Biol. Evol.">
        <title>Phytophthora megakarya and P. palmivora, closely related causal agents of cacao black pod rot, underwent increases in genome sizes and gene numbers by different mechanisms.</title>
        <authorList>
            <person name="Ali S.S."/>
            <person name="Shao J."/>
            <person name="Lary D.J."/>
            <person name="Kronmiller B."/>
            <person name="Shen D."/>
            <person name="Strem M.D."/>
            <person name="Amoako-Attah I."/>
            <person name="Akrofi A.Y."/>
            <person name="Begoude B.A."/>
            <person name="Ten Hoopen G.M."/>
            <person name="Coulibaly K."/>
            <person name="Kebe B.I."/>
            <person name="Melnick R.L."/>
            <person name="Guiltinan M.J."/>
            <person name="Tyler B.M."/>
            <person name="Meinhardt L.W."/>
            <person name="Bailey B.A."/>
        </authorList>
    </citation>
    <scope>NUCLEOTIDE SEQUENCE [LARGE SCALE GENOMIC DNA]</scope>
    <source>
        <strain evidence="3">sbr112.9</strain>
    </source>
</reference>
<organism evidence="2 3">
    <name type="scientific">Phytophthora palmivora</name>
    <dbReference type="NCBI Taxonomy" id="4796"/>
    <lineage>
        <taxon>Eukaryota</taxon>
        <taxon>Sar</taxon>
        <taxon>Stramenopiles</taxon>
        <taxon>Oomycota</taxon>
        <taxon>Peronosporomycetes</taxon>
        <taxon>Peronosporales</taxon>
        <taxon>Peronosporaceae</taxon>
        <taxon>Phytophthora</taxon>
    </lineage>
</organism>
<accession>A0A2P4Y6I1</accession>
<keyword evidence="3" id="KW-1185">Reference proteome</keyword>
<dbReference type="AlphaFoldDB" id="A0A2P4Y6I1"/>